<accession>A0A226ESZ0</accession>
<evidence type="ECO:0000256" key="6">
    <source>
        <dbReference type="SAM" id="SignalP"/>
    </source>
</evidence>
<evidence type="ECO:0000313" key="8">
    <source>
        <dbReference type="EMBL" id="OXA60629.1"/>
    </source>
</evidence>
<dbReference type="InterPro" id="IPR015255">
    <property type="entry name" value="Vitellinogen_open_b-sht"/>
</dbReference>
<evidence type="ECO:0000259" key="7">
    <source>
        <dbReference type="PROSITE" id="PS51211"/>
    </source>
</evidence>
<dbReference type="InterPro" id="IPR001747">
    <property type="entry name" value="Vitellogenin_N"/>
</dbReference>
<dbReference type="EMBL" id="LNIX01000002">
    <property type="protein sequence ID" value="OXA60629.1"/>
    <property type="molecule type" value="Genomic_DNA"/>
</dbReference>
<dbReference type="InterPro" id="IPR015817">
    <property type="entry name" value="Vitellinogen_open_b-sht_sub1"/>
</dbReference>
<keyword evidence="1 6" id="KW-0732">Signal</keyword>
<dbReference type="STRING" id="158441.A0A226ESZ0"/>
<dbReference type="Gene3D" id="2.20.50.20">
    <property type="entry name" value="Lipovitellin. Chain A, domain 3"/>
    <property type="match status" value="1"/>
</dbReference>
<feature type="chain" id="PRO_5012059005" evidence="6">
    <location>
        <begin position="20"/>
        <end position="1673"/>
    </location>
</feature>
<organism evidence="8 9">
    <name type="scientific">Folsomia candida</name>
    <name type="common">Springtail</name>
    <dbReference type="NCBI Taxonomy" id="158441"/>
    <lineage>
        <taxon>Eukaryota</taxon>
        <taxon>Metazoa</taxon>
        <taxon>Ecdysozoa</taxon>
        <taxon>Arthropoda</taxon>
        <taxon>Hexapoda</taxon>
        <taxon>Collembola</taxon>
        <taxon>Entomobryomorpha</taxon>
        <taxon>Isotomoidea</taxon>
        <taxon>Isotomidae</taxon>
        <taxon>Proisotominae</taxon>
        <taxon>Folsomia</taxon>
    </lineage>
</organism>
<keyword evidence="9" id="KW-1185">Reference proteome</keyword>
<protein>
    <submittedName>
        <fullName evidence="8">Vitellogenin</fullName>
    </submittedName>
</protein>
<dbReference type="PANTHER" id="PTHR23345">
    <property type="entry name" value="VITELLOGENIN-RELATED"/>
    <property type="match status" value="1"/>
</dbReference>
<dbReference type="OrthoDB" id="6484170at2759"/>
<dbReference type="PANTHER" id="PTHR23345:SF15">
    <property type="entry name" value="VITELLOGENIN 1-RELATED"/>
    <property type="match status" value="1"/>
</dbReference>
<dbReference type="Proteomes" id="UP000198287">
    <property type="component" value="Unassembled WGS sequence"/>
</dbReference>
<proteinExistence type="predicted"/>
<keyword evidence="3" id="KW-1015">Disulfide bond</keyword>
<dbReference type="InterPro" id="IPR015819">
    <property type="entry name" value="Lipid_transp_b-sht_shell"/>
</dbReference>
<dbReference type="SUPFAM" id="SSF56968">
    <property type="entry name" value="Lipovitellin-phosvitin complex, beta-sheet shell regions"/>
    <property type="match status" value="2"/>
</dbReference>
<reference evidence="8 9" key="1">
    <citation type="submission" date="2015-12" db="EMBL/GenBank/DDBJ databases">
        <title>The genome of Folsomia candida.</title>
        <authorList>
            <person name="Faddeeva A."/>
            <person name="Derks M.F."/>
            <person name="Anvar Y."/>
            <person name="Smit S."/>
            <person name="Van Straalen N."/>
            <person name="Roelofs D."/>
        </authorList>
    </citation>
    <scope>NUCLEOTIDE SEQUENCE [LARGE SCALE GENOMIC DNA]</scope>
    <source>
        <strain evidence="8 9">VU population</strain>
        <tissue evidence="8">Whole body</tissue>
    </source>
</reference>
<dbReference type="Gene3D" id="1.25.10.20">
    <property type="entry name" value="Vitellinogen, superhelical"/>
    <property type="match status" value="1"/>
</dbReference>
<dbReference type="SMART" id="SM01169">
    <property type="entry name" value="DUF1943"/>
    <property type="match status" value="1"/>
</dbReference>
<dbReference type="GO" id="GO:0005319">
    <property type="term" value="F:lipid transporter activity"/>
    <property type="evidence" value="ECO:0007669"/>
    <property type="project" value="InterPro"/>
</dbReference>
<dbReference type="Gene3D" id="2.30.230.10">
    <property type="entry name" value="Lipovitellin, beta-sheet shell regions, chain A"/>
    <property type="match status" value="1"/>
</dbReference>
<feature type="signal peptide" evidence="6">
    <location>
        <begin position="1"/>
        <end position="19"/>
    </location>
</feature>
<evidence type="ECO:0000256" key="4">
    <source>
        <dbReference type="ARBA" id="ARBA00023180"/>
    </source>
</evidence>
<evidence type="ECO:0000256" key="2">
    <source>
        <dbReference type="ARBA" id="ARBA00022761"/>
    </source>
</evidence>
<dbReference type="SUPFAM" id="SSF48431">
    <property type="entry name" value="Lipovitellin-phosvitin complex, superhelical domain"/>
    <property type="match status" value="1"/>
</dbReference>
<evidence type="ECO:0000256" key="1">
    <source>
        <dbReference type="ARBA" id="ARBA00022729"/>
    </source>
</evidence>
<comment type="caution">
    <text evidence="5">Lacks conserved residue(s) required for the propagation of feature annotation.</text>
</comment>
<keyword evidence="4" id="KW-0325">Glycoprotein</keyword>
<dbReference type="InterPro" id="IPR015816">
    <property type="entry name" value="Vitellinogen_b-sht_N"/>
</dbReference>
<sequence length="1673" mass="188456">MKTQLIIFVVGSFLSSSLGTDEANKCEGNTGSLKYEVGKSYLYNYGVHAYGDLEFDRQSHENKPVVNINGSVILTRVPGCEFILTLKKTVISSRLTNNEGHETETNKVDVEESSLKFGMNNGAVYDIYFSEDDPSWLVNLKKTIIFMIQNKDEASTEKDMEIETSVFGNCITQYTKSDKSQVKITHLNQCGQGEGSNIAFHGVPYHIPLVTNKPMFEFLRHGHVRCSQTFDNGILTDVICSERNSGPTLVSVLKFSEKTSSSVQEAEIAKLVATTPVFYNFTVSFSKLMQENAVEKMKQLLKSLKLDGSNKAEIFIDLKKVARRISDLEQFVNSEYIAEDIHKKTFYDALVEVPNDEAVRVVSNAAVQGQLDSITLFNFYTNIAFSTPGVKALQALETLVKSIKIKKPESTDGGSNEDMVAFKTNLSLSQHLLLGASGLAHQYCKLNNPQCILTPEYQHLVDAITTHVKSEEEDIVLGALHSLGNLDALTPQAVEDLQNLLTQTTSPTWLEIQAMDAFRRDPCQPTLKESVRKIFKDASKTDQVRIHAYLAASKCLTSEDKTAIQEVFSQGNSPVGGFIGSHIRNIRDSSSPSKATLKATFEQVQIPDNILAVYNRSRTSKFIEHSTFNEKKNLGFSGDATIIFIPGQAKPEFVSFNGTVDLYGRSFNFLEIGLSQRFVMKTMMMQGDEVPADWSSLFEATTAKDSYYRVLGTTIGLGLEGLHDALQTSISKTMSGDLPGAIIDMIQPSTILDEDLVFPTISGLPLNFDVQAVSFDSIKVELLGISNFSSLLDSSKALEYLLNSKVTINTDSAVTIMGEVGLGANTPVHTGYKLEVKLDKKTNFGVAISSKEGPTLDVDLKFNFPNQIISKTDMAYNIFRFEDIEGNMIKNGGKTMVGEALVSQPRECFDFSNVLGVRKCYSMRNGPNFPKLFSCSLEKENAEMEGFDIKITSDGAQFTPTYEITATTPGSKTSRLLKMTMKLDQGNEQAPEYWETKEITVTAELNNKKFTGHAFWNRSEVVQFQPLISSDYYMTVDYTDPDAKAPTQIVKLMTKQPKADAINFEAKFDGPLALLGDVKYNYDREVSRNSEGHGYEHSKYTKHFEWTSDLFGKTLADFKSEFSHDGNSTSSIKVNHNNRIYEVQQTNLVTRVFGEERESTGEYKIKYRPILERLEKHSLIVNYHPNKRYEVDVGIGHKMIPDDQNMNNLTVDVISPHHKPISGKITLVERRKDSSLKGDLTMEVGGEKQVDVSTKCNWTSGIYEIMGNVKNEGEFFVNLSTTDDGQHQHIHFDIKYSREQLEITFDADFDDDGNEFKQKTDLVVDNKKHKTVLKSESYTVTDRSKRTMDYLSKTTNKDQLIAKVQMHVQVAQDFWNGRSEANMRLEDEHGKVYTGSANQTLASKEDKYLKSNLAMDFHAPKQVPFTYNWNLTVDSNPMHAETQEIEWHITSDKRFTGEILAPFNILIEKDIHFHKKKGENEFELTSLSNFTDNGKLERTTDMEMTIIGNDGKWRSLTVRANGNTQTSNFRDKFSAQLDAEERADKQHGSIQRLGFTVDRTDLKTKVTSNLIEGTVNKTSYFHDIMDFEITEDARFRIEEHKIITSKELIRLHANELIIFKEIEETDGDKVHDTKFLIDIKVMDENHQTKFVVRSKNNFHPAMHGEHVNFTLSK</sequence>
<evidence type="ECO:0000256" key="5">
    <source>
        <dbReference type="PROSITE-ProRule" id="PRU00557"/>
    </source>
</evidence>
<keyword evidence="2" id="KW-0758">Storage protein</keyword>
<dbReference type="InterPro" id="IPR011030">
    <property type="entry name" value="Lipovitellin_superhlx_dom"/>
</dbReference>
<dbReference type="GO" id="GO:0045735">
    <property type="term" value="F:nutrient reservoir activity"/>
    <property type="evidence" value="ECO:0007669"/>
    <property type="project" value="UniProtKB-KW"/>
</dbReference>
<name>A0A226ESZ0_FOLCA</name>
<dbReference type="InterPro" id="IPR050733">
    <property type="entry name" value="Vitellogenin/Apolipophorin"/>
</dbReference>
<dbReference type="PROSITE" id="PS51211">
    <property type="entry name" value="VITELLOGENIN"/>
    <property type="match status" value="1"/>
</dbReference>
<evidence type="ECO:0000256" key="3">
    <source>
        <dbReference type="ARBA" id="ARBA00023157"/>
    </source>
</evidence>
<gene>
    <name evidence="8" type="ORF">Fcan01_05470</name>
</gene>
<dbReference type="SMART" id="SM00638">
    <property type="entry name" value="LPD_N"/>
    <property type="match status" value="1"/>
</dbReference>
<feature type="domain" description="Vitellogenin" evidence="7">
    <location>
        <begin position="35"/>
        <end position="654"/>
    </location>
</feature>
<dbReference type="Pfam" id="PF01347">
    <property type="entry name" value="Vitellogenin_N"/>
    <property type="match status" value="2"/>
</dbReference>
<dbReference type="Pfam" id="PF09172">
    <property type="entry name" value="Vit_open_b-sht"/>
    <property type="match status" value="2"/>
</dbReference>
<evidence type="ECO:0000313" key="9">
    <source>
        <dbReference type="Proteomes" id="UP000198287"/>
    </source>
</evidence>
<comment type="caution">
    <text evidence="8">The sequence shown here is derived from an EMBL/GenBank/DDBJ whole genome shotgun (WGS) entry which is preliminary data.</text>
</comment>